<dbReference type="InterPro" id="IPR038063">
    <property type="entry name" value="Transpep_catalytic_dom"/>
</dbReference>
<accession>A0A1F8BBM4</accession>
<keyword evidence="4 6" id="KW-0573">Peptidoglycan synthesis</keyword>
<dbReference type="PROSITE" id="PS52029">
    <property type="entry name" value="LD_TPASE"/>
    <property type="match status" value="1"/>
</dbReference>
<dbReference type="SUPFAM" id="SSF141523">
    <property type="entry name" value="L,D-transpeptidase catalytic domain-like"/>
    <property type="match status" value="1"/>
</dbReference>
<dbReference type="PANTHER" id="PTHR30582:SF2">
    <property type="entry name" value="L,D-TRANSPEPTIDASE YCIB-RELATED"/>
    <property type="match status" value="1"/>
</dbReference>
<dbReference type="GO" id="GO:0071972">
    <property type="term" value="F:peptidoglycan L,D-transpeptidase activity"/>
    <property type="evidence" value="ECO:0007669"/>
    <property type="project" value="TreeGrafter"/>
</dbReference>
<gene>
    <name evidence="8" type="ORF">A2892_01755</name>
</gene>
<comment type="caution">
    <text evidence="8">The sequence shown here is derived from an EMBL/GenBank/DDBJ whole genome shotgun (WGS) entry which is preliminary data.</text>
</comment>
<dbReference type="InterPro" id="IPR005490">
    <property type="entry name" value="LD_TPept_cat_dom"/>
</dbReference>
<dbReference type="PANTHER" id="PTHR30582">
    <property type="entry name" value="L,D-TRANSPEPTIDASE"/>
    <property type="match status" value="1"/>
</dbReference>
<dbReference type="GO" id="GO:0018104">
    <property type="term" value="P:peptidoglycan-protein cross-linking"/>
    <property type="evidence" value="ECO:0007669"/>
    <property type="project" value="TreeGrafter"/>
</dbReference>
<dbReference type="Proteomes" id="UP000176404">
    <property type="component" value="Unassembled WGS sequence"/>
</dbReference>
<dbReference type="EMBL" id="MGHD01000003">
    <property type="protein sequence ID" value="OGM60748.1"/>
    <property type="molecule type" value="Genomic_DNA"/>
</dbReference>
<dbReference type="UniPathway" id="UPA00219"/>
<protein>
    <recommendedName>
        <fullName evidence="7">L,D-TPase catalytic domain-containing protein</fullName>
    </recommendedName>
</protein>
<dbReference type="GO" id="GO:0071555">
    <property type="term" value="P:cell wall organization"/>
    <property type="evidence" value="ECO:0007669"/>
    <property type="project" value="UniProtKB-UniRule"/>
</dbReference>
<evidence type="ECO:0000256" key="6">
    <source>
        <dbReference type="PROSITE-ProRule" id="PRU01373"/>
    </source>
</evidence>
<evidence type="ECO:0000313" key="8">
    <source>
        <dbReference type="EMBL" id="OGM60748.1"/>
    </source>
</evidence>
<feature type="active site" description="Nucleophile" evidence="6">
    <location>
        <position position="80"/>
    </location>
</feature>
<dbReference type="GO" id="GO:0005576">
    <property type="term" value="C:extracellular region"/>
    <property type="evidence" value="ECO:0007669"/>
    <property type="project" value="TreeGrafter"/>
</dbReference>
<evidence type="ECO:0000256" key="5">
    <source>
        <dbReference type="ARBA" id="ARBA00023316"/>
    </source>
</evidence>
<dbReference type="Gene3D" id="2.40.440.10">
    <property type="entry name" value="L,D-transpeptidase catalytic domain-like"/>
    <property type="match status" value="1"/>
</dbReference>
<reference evidence="8 9" key="1">
    <citation type="journal article" date="2016" name="Nat. Commun.">
        <title>Thousands of microbial genomes shed light on interconnected biogeochemical processes in an aquifer system.</title>
        <authorList>
            <person name="Anantharaman K."/>
            <person name="Brown C.T."/>
            <person name="Hug L.A."/>
            <person name="Sharon I."/>
            <person name="Castelle C.J."/>
            <person name="Probst A.J."/>
            <person name="Thomas B.C."/>
            <person name="Singh A."/>
            <person name="Wilkins M.J."/>
            <person name="Karaoz U."/>
            <person name="Brodie E.L."/>
            <person name="Williams K.H."/>
            <person name="Hubbard S.S."/>
            <person name="Banfield J.F."/>
        </authorList>
    </citation>
    <scope>NUCLEOTIDE SEQUENCE [LARGE SCALE GENOMIC DNA]</scope>
</reference>
<sequence>MQSLVSTGLPWWKTPAGEFRIWIKLRATRMEGGSGNNYYNLPNVPYVMYFENEDIPGWRGYGLHGTYWHSNFGTPRSHGCVNLPTEIAKELYFWTGPVLPEGKSMVSSDSLNPGTRIVIHD</sequence>
<evidence type="ECO:0000256" key="4">
    <source>
        <dbReference type="ARBA" id="ARBA00022984"/>
    </source>
</evidence>
<dbReference type="Pfam" id="PF03734">
    <property type="entry name" value="YkuD"/>
    <property type="match status" value="1"/>
</dbReference>
<keyword evidence="3 6" id="KW-0133">Cell shape</keyword>
<dbReference type="STRING" id="1802517.A2892_01755"/>
<evidence type="ECO:0000256" key="2">
    <source>
        <dbReference type="ARBA" id="ARBA00022679"/>
    </source>
</evidence>
<comment type="pathway">
    <text evidence="1 6">Cell wall biogenesis; peptidoglycan biosynthesis.</text>
</comment>
<dbReference type="GO" id="GO:0008360">
    <property type="term" value="P:regulation of cell shape"/>
    <property type="evidence" value="ECO:0007669"/>
    <property type="project" value="UniProtKB-UniRule"/>
</dbReference>
<feature type="domain" description="L,D-TPase catalytic" evidence="7">
    <location>
        <begin position="1"/>
        <end position="120"/>
    </location>
</feature>
<evidence type="ECO:0000259" key="7">
    <source>
        <dbReference type="PROSITE" id="PS52029"/>
    </source>
</evidence>
<feature type="active site" description="Proton donor/acceptor" evidence="6">
    <location>
        <position position="64"/>
    </location>
</feature>
<name>A0A1F8BBM4_9BACT</name>
<proteinExistence type="predicted"/>
<evidence type="ECO:0000256" key="3">
    <source>
        <dbReference type="ARBA" id="ARBA00022960"/>
    </source>
</evidence>
<dbReference type="GO" id="GO:0016740">
    <property type="term" value="F:transferase activity"/>
    <property type="evidence" value="ECO:0007669"/>
    <property type="project" value="UniProtKB-KW"/>
</dbReference>
<evidence type="ECO:0000313" key="9">
    <source>
        <dbReference type="Proteomes" id="UP000176404"/>
    </source>
</evidence>
<evidence type="ECO:0000256" key="1">
    <source>
        <dbReference type="ARBA" id="ARBA00004752"/>
    </source>
</evidence>
<dbReference type="CDD" id="cd16913">
    <property type="entry name" value="YkuD_like"/>
    <property type="match status" value="1"/>
</dbReference>
<dbReference type="AlphaFoldDB" id="A0A1F8BBM4"/>
<organism evidence="8 9">
    <name type="scientific">Candidatus Woesebacteria bacterium RIFCSPLOWO2_01_FULL_39_10b</name>
    <dbReference type="NCBI Taxonomy" id="1802517"/>
    <lineage>
        <taxon>Bacteria</taxon>
        <taxon>Candidatus Woeseibacteriota</taxon>
    </lineage>
</organism>
<keyword evidence="5 6" id="KW-0961">Cell wall biogenesis/degradation</keyword>
<keyword evidence="2" id="KW-0808">Transferase</keyword>
<dbReference type="InterPro" id="IPR050979">
    <property type="entry name" value="LD-transpeptidase"/>
</dbReference>